<dbReference type="Pfam" id="PF01988">
    <property type="entry name" value="VIT1"/>
    <property type="match status" value="1"/>
</dbReference>
<gene>
    <name evidence="7" type="ORF">SAMN05216270_11268</name>
</gene>
<dbReference type="PANTHER" id="PTHR31851">
    <property type="entry name" value="FE(2+)/MN(2+) TRANSPORTER PCL1"/>
    <property type="match status" value="1"/>
</dbReference>
<evidence type="ECO:0000256" key="2">
    <source>
        <dbReference type="ARBA" id="ARBA00022692"/>
    </source>
</evidence>
<protein>
    <submittedName>
        <fullName evidence="7">Predicted Fe2+/Mn2+ transporter, VIT1/CCC1 family</fullName>
    </submittedName>
</protein>
<keyword evidence="4 6" id="KW-0472">Membrane</keyword>
<evidence type="ECO:0000256" key="1">
    <source>
        <dbReference type="ARBA" id="ARBA00004127"/>
    </source>
</evidence>
<feature type="region of interest" description="Disordered" evidence="5">
    <location>
        <begin position="1"/>
        <end position="21"/>
    </location>
</feature>
<feature type="transmembrane region" description="Helical" evidence="6">
    <location>
        <begin position="189"/>
        <end position="208"/>
    </location>
</feature>
<comment type="subcellular location">
    <subcellularLocation>
        <location evidence="1">Endomembrane system</location>
        <topology evidence="1">Multi-pass membrane protein</topology>
    </subcellularLocation>
</comment>
<dbReference type="InterPro" id="IPR008217">
    <property type="entry name" value="Ccc1_fam"/>
</dbReference>
<dbReference type="GO" id="GO:0030026">
    <property type="term" value="P:intracellular manganese ion homeostasis"/>
    <property type="evidence" value="ECO:0007669"/>
    <property type="project" value="InterPro"/>
</dbReference>
<dbReference type="OrthoDB" id="188924at2"/>
<organism evidence="7 8">
    <name type="scientific">Glycomyces harbinensis</name>
    <dbReference type="NCBI Taxonomy" id="58114"/>
    <lineage>
        <taxon>Bacteria</taxon>
        <taxon>Bacillati</taxon>
        <taxon>Actinomycetota</taxon>
        <taxon>Actinomycetes</taxon>
        <taxon>Glycomycetales</taxon>
        <taxon>Glycomycetaceae</taxon>
        <taxon>Glycomyces</taxon>
    </lineage>
</organism>
<evidence type="ECO:0000313" key="7">
    <source>
        <dbReference type="EMBL" id="SDE08225.1"/>
    </source>
</evidence>
<sequence>MTAQGGHEGHAHDGGVHGGDGPGTIGNRLNWLRAGVLGANDGIVSVAGIVIGVAGATADRSTILVSGVAGLVAGAFSMAGGEYTSVSTQRDTESTLVEAERRELAENPGEAEDELAASLEARGLSEGTARAAARELSDGDPLRAHAVVEFGLDPEELTNPWQAALSSFLSFTCGALLPLLAITLLPEGVRVIGCALAVVAALALTGYTSASLGGAPKGPAMLRIMGVGAATMAVTYLVGSAFDIAA</sequence>
<evidence type="ECO:0000313" key="8">
    <source>
        <dbReference type="Proteomes" id="UP000198949"/>
    </source>
</evidence>
<dbReference type="Proteomes" id="UP000198949">
    <property type="component" value="Unassembled WGS sequence"/>
</dbReference>
<dbReference type="EMBL" id="FNAD01000012">
    <property type="protein sequence ID" value="SDE08225.1"/>
    <property type="molecule type" value="Genomic_DNA"/>
</dbReference>
<dbReference type="GO" id="GO:0012505">
    <property type="term" value="C:endomembrane system"/>
    <property type="evidence" value="ECO:0007669"/>
    <property type="project" value="UniProtKB-SubCell"/>
</dbReference>
<feature type="transmembrane region" description="Helical" evidence="6">
    <location>
        <begin position="220"/>
        <end position="242"/>
    </location>
</feature>
<dbReference type="RefSeq" id="WP_091038620.1">
    <property type="nucleotide sequence ID" value="NZ_FNAD01000012.1"/>
</dbReference>
<keyword evidence="2 6" id="KW-0812">Transmembrane</keyword>
<evidence type="ECO:0000256" key="3">
    <source>
        <dbReference type="ARBA" id="ARBA00022989"/>
    </source>
</evidence>
<dbReference type="GO" id="GO:0005384">
    <property type="term" value="F:manganese ion transmembrane transporter activity"/>
    <property type="evidence" value="ECO:0007669"/>
    <property type="project" value="InterPro"/>
</dbReference>
<accession>A0A1G7A2D8</accession>
<dbReference type="STRING" id="58114.SAMN05216270_11268"/>
<reference evidence="8" key="1">
    <citation type="submission" date="2016-10" db="EMBL/GenBank/DDBJ databases">
        <authorList>
            <person name="Varghese N."/>
            <person name="Submissions S."/>
        </authorList>
    </citation>
    <scope>NUCLEOTIDE SEQUENCE [LARGE SCALE GENOMIC DNA]</scope>
    <source>
        <strain evidence="8">CGMCC 4.3516</strain>
    </source>
</reference>
<dbReference type="AlphaFoldDB" id="A0A1G7A2D8"/>
<name>A0A1G7A2D8_9ACTN</name>
<evidence type="ECO:0000256" key="4">
    <source>
        <dbReference type="ARBA" id="ARBA00023136"/>
    </source>
</evidence>
<feature type="transmembrane region" description="Helical" evidence="6">
    <location>
        <begin position="161"/>
        <end position="182"/>
    </location>
</feature>
<keyword evidence="8" id="KW-1185">Reference proteome</keyword>
<proteinExistence type="predicted"/>
<evidence type="ECO:0000256" key="5">
    <source>
        <dbReference type="SAM" id="MobiDB-lite"/>
    </source>
</evidence>
<evidence type="ECO:0000256" key="6">
    <source>
        <dbReference type="SAM" id="Phobius"/>
    </source>
</evidence>
<dbReference type="CDD" id="cd02432">
    <property type="entry name" value="Nodulin-21_like_1"/>
    <property type="match status" value="1"/>
</dbReference>
<keyword evidence="3 6" id="KW-1133">Transmembrane helix</keyword>